<comment type="caution">
    <text evidence="1">The sequence shown here is derived from an EMBL/GenBank/DDBJ whole genome shotgun (WGS) entry which is preliminary data.</text>
</comment>
<dbReference type="Gramene" id="OMO82089">
    <property type="protein sequence ID" value="OMO82089"/>
    <property type="gene ID" value="CCACVL1_12086"/>
</dbReference>
<name>A0A1R3IHM3_COCAP</name>
<protein>
    <submittedName>
        <fullName evidence="1">Uncharacterized protein</fullName>
    </submittedName>
</protein>
<gene>
    <name evidence="1" type="ORF">CCACVL1_12086</name>
</gene>
<reference evidence="1 2" key="1">
    <citation type="submission" date="2013-09" db="EMBL/GenBank/DDBJ databases">
        <title>Corchorus capsularis genome sequencing.</title>
        <authorList>
            <person name="Alam M."/>
            <person name="Haque M.S."/>
            <person name="Islam M.S."/>
            <person name="Emdad E.M."/>
            <person name="Islam M.M."/>
            <person name="Ahmed B."/>
            <person name="Halim A."/>
            <person name="Hossen Q.M.M."/>
            <person name="Hossain M.Z."/>
            <person name="Ahmed R."/>
            <person name="Khan M.M."/>
            <person name="Islam R."/>
            <person name="Rashid M.M."/>
            <person name="Khan S.A."/>
            <person name="Rahman M.S."/>
            <person name="Alam M."/>
        </authorList>
    </citation>
    <scope>NUCLEOTIDE SEQUENCE [LARGE SCALE GENOMIC DNA]</scope>
    <source>
        <strain evidence="2">cv. CVL-1</strain>
        <tissue evidence="1">Whole seedling</tissue>
    </source>
</reference>
<dbReference type="EMBL" id="AWWV01010053">
    <property type="protein sequence ID" value="OMO82089.1"/>
    <property type="molecule type" value="Genomic_DNA"/>
</dbReference>
<evidence type="ECO:0000313" key="2">
    <source>
        <dbReference type="Proteomes" id="UP000188268"/>
    </source>
</evidence>
<proteinExistence type="predicted"/>
<accession>A0A1R3IHM3</accession>
<organism evidence="1 2">
    <name type="scientific">Corchorus capsularis</name>
    <name type="common">Jute</name>
    <dbReference type="NCBI Taxonomy" id="210143"/>
    <lineage>
        <taxon>Eukaryota</taxon>
        <taxon>Viridiplantae</taxon>
        <taxon>Streptophyta</taxon>
        <taxon>Embryophyta</taxon>
        <taxon>Tracheophyta</taxon>
        <taxon>Spermatophyta</taxon>
        <taxon>Magnoliopsida</taxon>
        <taxon>eudicotyledons</taxon>
        <taxon>Gunneridae</taxon>
        <taxon>Pentapetalae</taxon>
        <taxon>rosids</taxon>
        <taxon>malvids</taxon>
        <taxon>Malvales</taxon>
        <taxon>Malvaceae</taxon>
        <taxon>Grewioideae</taxon>
        <taxon>Apeibeae</taxon>
        <taxon>Corchorus</taxon>
    </lineage>
</organism>
<dbReference type="Proteomes" id="UP000188268">
    <property type="component" value="Unassembled WGS sequence"/>
</dbReference>
<sequence>MGYTFGIPKKGIFLYFPQSSLYATPTPVKESQTQILVGI</sequence>
<dbReference type="AlphaFoldDB" id="A0A1R3IHM3"/>
<keyword evidence="2" id="KW-1185">Reference proteome</keyword>
<evidence type="ECO:0000313" key="1">
    <source>
        <dbReference type="EMBL" id="OMO82089.1"/>
    </source>
</evidence>